<proteinExistence type="predicted"/>
<feature type="compositionally biased region" description="Low complexity" evidence="1">
    <location>
        <begin position="8"/>
        <end position="18"/>
    </location>
</feature>
<name>A0A7W4IX11_9PROT</name>
<reference evidence="2 3" key="1">
    <citation type="submission" date="2020-04" db="EMBL/GenBank/DDBJ databases">
        <title>Description of novel Gluconacetobacter.</title>
        <authorList>
            <person name="Sombolestani A."/>
        </authorList>
    </citation>
    <scope>NUCLEOTIDE SEQUENCE [LARGE SCALE GENOMIC DNA]</scope>
    <source>
        <strain evidence="2 3">LMG 27801</strain>
    </source>
</reference>
<feature type="region of interest" description="Disordered" evidence="1">
    <location>
        <begin position="1"/>
        <end position="24"/>
    </location>
</feature>
<keyword evidence="3" id="KW-1185">Reference proteome</keyword>
<gene>
    <name evidence="2" type="ORF">HLH36_19225</name>
</gene>
<protein>
    <recommendedName>
        <fullName evidence="4">Excisionase family DNA binding protein</fullName>
    </recommendedName>
</protein>
<evidence type="ECO:0008006" key="4">
    <source>
        <dbReference type="Google" id="ProtNLM"/>
    </source>
</evidence>
<comment type="caution">
    <text evidence="2">The sequence shown here is derived from an EMBL/GenBank/DDBJ whole genome shotgun (WGS) entry which is preliminary data.</text>
</comment>
<evidence type="ECO:0000256" key="1">
    <source>
        <dbReference type="SAM" id="MobiDB-lite"/>
    </source>
</evidence>
<evidence type="ECO:0000313" key="2">
    <source>
        <dbReference type="EMBL" id="MBB2170438.1"/>
    </source>
</evidence>
<dbReference type="RefSeq" id="WP_182987879.1">
    <property type="nucleotide sequence ID" value="NZ_JABEQD010000028.1"/>
</dbReference>
<evidence type="ECO:0000313" key="3">
    <source>
        <dbReference type="Proteomes" id="UP000559860"/>
    </source>
</evidence>
<organism evidence="2 3">
    <name type="scientific">Gluconacetobacter aggeris</name>
    <dbReference type="NCBI Taxonomy" id="1286186"/>
    <lineage>
        <taxon>Bacteria</taxon>
        <taxon>Pseudomonadati</taxon>
        <taxon>Pseudomonadota</taxon>
        <taxon>Alphaproteobacteria</taxon>
        <taxon>Acetobacterales</taxon>
        <taxon>Acetobacteraceae</taxon>
        <taxon>Gluconacetobacter</taxon>
    </lineage>
</organism>
<dbReference type="Proteomes" id="UP000559860">
    <property type="component" value="Unassembled WGS sequence"/>
</dbReference>
<sequence length="85" mass="9510">MLEMHNNSTSCRRPSSSSKDAGQTPRYMAINPFCAFSGLTRYKLYELLGTGDIRAIKVGKRTLIDVEQALTWLASRPVAQFRKAS</sequence>
<dbReference type="EMBL" id="JABEQD010000028">
    <property type="protein sequence ID" value="MBB2170438.1"/>
    <property type="molecule type" value="Genomic_DNA"/>
</dbReference>
<accession>A0A7W4IX11</accession>
<dbReference type="AlphaFoldDB" id="A0A7W4IX11"/>